<keyword evidence="1" id="KW-0812">Transmembrane</keyword>
<protein>
    <recommendedName>
        <fullName evidence="2">Cationic amino acid transporter C-terminal domain-containing protein</fullName>
    </recommendedName>
</protein>
<name>A0AAV4SW51_CAEEX</name>
<dbReference type="InterPro" id="IPR029485">
    <property type="entry name" value="CAT_C"/>
</dbReference>
<dbReference type="AlphaFoldDB" id="A0AAV4SW51"/>
<feature type="domain" description="Cationic amino acid transporter C-terminal" evidence="2">
    <location>
        <begin position="99"/>
        <end position="135"/>
    </location>
</feature>
<organism evidence="3 4">
    <name type="scientific">Caerostris extrusa</name>
    <name type="common">Bark spider</name>
    <name type="synonym">Caerostris bankana</name>
    <dbReference type="NCBI Taxonomy" id="172846"/>
    <lineage>
        <taxon>Eukaryota</taxon>
        <taxon>Metazoa</taxon>
        <taxon>Ecdysozoa</taxon>
        <taxon>Arthropoda</taxon>
        <taxon>Chelicerata</taxon>
        <taxon>Arachnida</taxon>
        <taxon>Araneae</taxon>
        <taxon>Araneomorphae</taxon>
        <taxon>Entelegynae</taxon>
        <taxon>Araneoidea</taxon>
        <taxon>Araneidae</taxon>
        <taxon>Caerostris</taxon>
    </lineage>
</organism>
<feature type="transmembrane region" description="Helical" evidence="1">
    <location>
        <begin position="99"/>
        <end position="120"/>
    </location>
</feature>
<keyword evidence="1" id="KW-0472">Membrane</keyword>
<evidence type="ECO:0000313" key="4">
    <source>
        <dbReference type="Proteomes" id="UP001054945"/>
    </source>
</evidence>
<dbReference type="EMBL" id="BPLR01010078">
    <property type="protein sequence ID" value="GIY36710.1"/>
    <property type="molecule type" value="Genomic_DNA"/>
</dbReference>
<proteinExistence type="predicted"/>
<accession>A0AAV4SW51</accession>
<dbReference type="Proteomes" id="UP001054945">
    <property type="component" value="Unassembled WGS sequence"/>
</dbReference>
<dbReference type="Pfam" id="PF13906">
    <property type="entry name" value="AA_permease_C"/>
    <property type="match status" value="1"/>
</dbReference>
<gene>
    <name evidence="3" type="ORF">CEXT_186261</name>
</gene>
<evidence type="ECO:0000256" key="1">
    <source>
        <dbReference type="SAM" id="Phobius"/>
    </source>
</evidence>
<comment type="caution">
    <text evidence="3">The sequence shown here is derived from an EMBL/GenBank/DDBJ whole genome shotgun (WGS) entry which is preliminary data.</text>
</comment>
<keyword evidence="1" id="KW-1133">Transmembrane helix</keyword>
<evidence type="ECO:0000313" key="3">
    <source>
        <dbReference type="EMBL" id="GIY36710.1"/>
    </source>
</evidence>
<reference evidence="3 4" key="1">
    <citation type="submission" date="2021-06" db="EMBL/GenBank/DDBJ databases">
        <title>Caerostris extrusa draft genome.</title>
        <authorList>
            <person name="Kono N."/>
            <person name="Arakawa K."/>
        </authorList>
    </citation>
    <scope>NUCLEOTIDE SEQUENCE [LARGE SCALE GENOMIC DNA]</scope>
</reference>
<evidence type="ECO:0000259" key="2">
    <source>
        <dbReference type="Pfam" id="PF13906"/>
    </source>
</evidence>
<sequence length="229" mass="26083">MCINFQDHGSADAHPSLPLDQPRRSFGSYGYLCDEDGGGALLADHHHGPHRGVRHARARKQERGSHLLPARLPVRHYLLFDHYLATAADQMRLEIQSSCVPFIPGIAITVNIYLIFKLSVLTLVRFLIWMSFMFLLRPFHVFLVRHQEQLSELQTDKPLELKIPQDRVQNNLCPPDNNQYMMAGGGNEVIEESYVEPAYNGYVAQPDPLSVDPWSQPDPLAEDPWAKYN</sequence>
<keyword evidence="4" id="KW-1185">Reference proteome</keyword>